<dbReference type="OrthoDB" id="10017790at2759"/>
<evidence type="ECO:0000313" key="9">
    <source>
        <dbReference type="EMBL" id="OBS58171.1"/>
    </source>
</evidence>
<protein>
    <recommendedName>
        <fullName evidence="8">Armadillo repeat-containing domain-containing protein</fullName>
    </recommendedName>
</protein>
<feature type="signal peptide" evidence="7">
    <location>
        <begin position="1"/>
        <end position="15"/>
    </location>
</feature>
<evidence type="ECO:0000256" key="2">
    <source>
        <dbReference type="ARBA" id="ARBA00022692"/>
    </source>
</evidence>
<dbReference type="InterPro" id="IPR006911">
    <property type="entry name" value="ARM-rpt_dom"/>
</dbReference>
<evidence type="ECO:0000313" key="10">
    <source>
        <dbReference type="Proteomes" id="UP000092124"/>
    </source>
</evidence>
<feature type="domain" description="Armadillo repeat-containing" evidence="8">
    <location>
        <begin position="84"/>
        <end position="149"/>
    </location>
</feature>
<evidence type="ECO:0000256" key="4">
    <source>
        <dbReference type="ARBA" id="ARBA00022989"/>
    </source>
</evidence>
<dbReference type="InterPro" id="IPR051303">
    <property type="entry name" value="Armcx_regulator"/>
</dbReference>
<accession>A0A1A6FW51</accession>
<gene>
    <name evidence="9" type="ORF">A6R68_10717</name>
</gene>
<evidence type="ECO:0000256" key="7">
    <source>
        <dbReference type="SAM" id="SignalP"/>
    </source>
</evidence>
<keyword evidence="4" id="KW-1133">Transmembrane helix</keyword>
<dbReference type="GO" id="GO:0005741">
    <property type="term" value="C:mitochondrial outer membrane"/>
    <property type="evidence" value="ECO:0007669"/>
    <property type="project" value="UniProtKB-SubCell"/>
</dbReference>
<keyword evidence="2" id="KW-0812">Transmembrane</keyword>
<evidence type="ECO:0000256" key="1">
    <source>
        <dbReference type="ARBA" id="ARBA00004572"/>
    </source>
</evidence>
<dbReference type="Proteomes" id="UP000092124">
    <property type="component" value="Unassembled WGS sequence"/>
</dbReference>
<dbReference type="AlphaFoldDB" id="A0A1A6FW51"/>
<evidence type="ECO:0000256" key="5">
    <source>
        <dbReference type="ARBA" id="ARBA00023128"/>
    </source>
</evidence>
<sequence length="170" mass="18997">MGWMAAGLMIGAGACYCMYKLTVGRHGGNKLEDEEEDEWDDEQDLNEEEADIWFDFTTMARPWSEDRDWDEPGAPGKKMFTEPTNAGFSFSHNVKRHLASLSVVGNGIPTPEPTVREKALCVPENPNTSVGNQGQIKMYIDEVCRETVLRCCKVISAAGRIKSANKRDSY</sequence>
<comment type="caution">
    <text evidence="9">The sequence shown here is derived from an EMBL/GenBank/DDBJ whole genome shotgun (WGS) entry which is preliminary data.</text>
</comment>
<evidence type="ECO:0000256" key="3">
    <source>
        <dbReference type="ARBA" id="ARBA00022787"/>
    </source>
</evidence>
<keyword evidence="3" id="KW-1000">Mitochondrion outer membrane</keyword>
<reference evidence="9 10" key="1">
    <citation type="submission" date="2016-06" db="EMBL/GenBank/DDBJ databases">
        <title>The Draft Genome Sequence and Annotation of the Desert Woodrat Neotoma lepida.</title>
        <authorList>
            <person name="Campbell M."/>
            <person name="Oakeson K.F."/>
            <person name="Yandell M."/>
            <person name="Halpert J.R."/>
            <person name="Dearing D."/>
        </authorList>
    </citation>
    <scope>NUCLEOTIDE SEQUENCE [LARGE SCALE GENOMIC DNA]</scope>
    <source>
        <strain evidence="9">417</strain>
        <tissue evidence="9">Liver</tissue>
    </source>
</reference>
<keyword evidence="7" id="KW-0732">Signal</keyword>
<feature type="chain" id="PRO_5012000546" description="Armadillo repeat-containing domain-containing protein" evidence="7">
    <location>
        <begin position="16"/>
        <end position="170"/>
    </location>
</feature>
<keyword evidence="10" id="KW-1185">Reference proteome</keyword>
<keyword evidence="5" id="KW-0496">Mitochondrion</keyword>
<keyword evidence="6" id="KW-0472">Membrane</keyword>
<name>A0A1A6FW51_NEOLE</name>
<dbReference type="EMBL" id="LZPO01116966">
    <property type="protein sequence ID" value="OBS58171.1"/>
    <property type="molecule type" value="Genomic_DNA"/>
</dbReference>
<evidence type="ECO:0000259" key="8">
    <source>
        <dbReference type="Pfam" id="PF04826"/>
    </source>
</evidence>
<dbReference type="PANTHER" id="PTHR15712">
    <property type="entry name" value="ARMADILLO REPEAT CONTAINING PROTEIN"/>
    <property type="match status" value="1"/>
</dbReference>
<proteinExistence type="predicted"/>
<dbReference type="Pfam" id="PF04826">
    <property type="entry name" value="Arm_2"/>
    <property type="match status" value="1"/>
</dbReference>
<evidence type="ECO:0000256" key="6">
    <source>
        <dbReference type="ARBA" id="ARBA00023136"/>
    </source>
</evidence>
<comment type="subcellular location">
    <subcellularLocation>
        <location evidence="1">Mitochondrion outer membrane</location>
        <topology evidence="1">Single-pass membrane protein</topology>
    </subcellularLocation>
</comment>
<organism evidence="9 10">
    <name type="scientific">Neotoma lepida</name>
    <name type="common">Desert woodrat</name>
    <dbReference type="NCBI Taxonomy" id="56216"/>
    <lineage>
        <taxon>Eukaryota</taxon>
        <taxon>Metazoa</taxon>
        <taxon>Chordata</taxon>
        <taxon>Craniata</taxon>
        <taxon>Vertebrata</taxon>
        <taxon>Euteleostomi</taxon>
        <taxon>Mammalia</taxon>
        <taxon>Eutheria</taxon>
        <taxon>Euarchontoglires</taxon>
        <taxon>Glires</taxon>
        <taxon>Rodentia</taxon>
        <taxon>Myomorpha</taxon>
        <taxon>Muroidea</taxon>
        <taxon>Cricetidae</taxon>
        <taxon>Neotominae</taxon>
        <taxon>Neotoma</taxon>
    </lineage>
</organism>
<dbReference type="PANTHER" id="PTHR15712:SF6">
    <property type="entry name" value="PROTEIN ARMCX6"/>
    <property type="match status" value="1"/>
</dbReference>